<dbReference type="RefSeq" id="WP_141134611.1">
    <property type="nucleotide sequence ID" value="NZ_FZNW01000007.1"/>
</dbReference>
<gene>
    <name evidence="2" type="ORF">SAMN06265360_1079</name>
</gene>
<dbReference type="Proteomes" id="UP000198348">
    <property type="component" value="Unassembled WGS sequence"/>
</dbReference>
<dbReference type="OrthoDB" id="3522453at2"/>
<feature type="region of interest" description="Disordered" evidence="1">
    <location>
        <begin position="202"/>
        <end position="225"/>
    </location>
</feature>
<feature type="compositionally biased region" description="Polar residues" evidence="1">
    <location>
        <begin position="312"/>
        <end position="324"/>
    </location>
</feature>
<sequence length="324" mass="36291">MTSPEVQEQEDIVAEAFAAVAGGLAAEEVAESLAAALAIDVRIALMLLRLLTSNNYVEALLPDDTQPGSTLAGARAQQGEARRQYLRDAVERARSAPTREEWSQNEQQRYAKHVVAQERRRDAARQAERVARESRNNLVEWRSHRDSATCKSCWDLHGRRLSLNDPGSWPIGKQGYGVLPGANHPQCRCSAHPIRDIAELAIKGTGTGNEKDARPKSGGKKSASRERFLKQVRLTADALLYESRGDWEKFVNEVALDEPTKRKLLKAPTEDRWEIARRIKEIFREEGYELSNSEVDTEKGNGSPETPATDDWQATHQAWRNSLE</sequence>
<evidence type="ECO:0000313" key="2">
    <source>
        <dbReference type="EMBL" id="SNR47918.1"/>
    </source>
</evidence>
<name>A0A238WNB7_9PSEU</name>
<proteinExistence type="predicted"/>
<keyword evidence="3" id="KW-1185">Reference proteome</keyword>
<evidence type="ECO:0000256" key="1">
    <source>
        <dbReference type="SAM" id="MobiDB-lite"/>
    </source>
</evidence>
<accession>A0A238WNB7</accession>
<protein>
    <submittedName>
        <fullName evidence="2">Phage Mu protein F like protein</fullName>
    </submittedName>
</protein>
<evidence type="ECO:0000313" key="3">
    <source>
        <dbReference type="Proteomes" id="UP000198348"/>
    </source>
</evidence>
<dbReference type="AlphaFoldDB" id="A0A238WNB7"/>
<reference evidence="2 3" key="1">
    <citation type="submission" date="2017-06" db="EMBL/GenBank/DDBJ databases">
        <authorList>
            <person name="Kim H.J."/>
            <person name="Triplett B.A."/>
        </authorList>
    </citation>
    <scope>NUCLEOTIDE SEQUENCE [LARGE SCALE GENOMIC DNA]</scope>
    <source>
        <strain evidence="2 3">DSM 45207</strain>
    </source>
</reference>
<organism evidence="2 3">
    <name type="scientific">Haloechinothrix alba</name>
    <dbReference type="NCBI Taxonomy" id="664784"/>
    <lineage>
        <taxon>Bacteria</taxon>
        <taxon>Bacillati</taxon>
        <taxon>Actinomycetota</taxon>
        <taxon>Actinomycetes</taxon>
        <taxon>Pseudonocardiales</taxon>
        <taxon>Pseudonocardiaceae</taxon>
        <taxon>Haloechinothrix</taxon>
    </lineage>
</organism>
<feature type="region of interest" description="Disordered" evidence="1">
    <location>
        <begin position="290"/>
        <end position="324"/>
    </location>
</feature>
<dbReference type="EMBL" id="FZNW01000007">
    <property type="protein sequence ID" value="SNR47918.1"/>
    <property type="molecule type" value="Genomic_DNA"/>
</dbReference>